<dbReference type="AlphaFoldDB" id="A0A4Q0SXJ7"/>
<proteinExistence type="predicted"/>
<dbReference type="OrthoDB" id="9759959at2"/>
<sequence length="821" mass="91047">MHRNDSQANHLYRFVDMGKKLFLILLLTLPAVSQNLIHRPARANHPFTVVGETGAILGSQDGTFEIWQNPVKILSNFHVTAHLQNYDTPLDLNKFAATIDVYPSETIICLSHAAITVREHILIDRTSKLKHSPAIVYFEIHSIRPADLVFSFVPVMQRQWPAPSFGTPGPDWRKTGYILNTDNPAFYGIVAMPGSTPGPSAPYQERVKTQPTELHLHIDPKTDDKRLYPLFTAVGDASIKPDDLLAATLAQEEHLPEVKQANVQYYKDFLARTLSVTTPDSAFNDSFRWAEISMDQSRIQGPEGMGLAAGWSTSDDSARPGYGWFFGRDTLWSLYAVNSYGDFTLTKKAIDFLLLHQRADGKMMHEYSQSALTVDWKSLPYLYASADATPLLIMQMQDYVNASGDVAYLKSHWDNVQRAWQFIRSHSDNGLYANTEGTGWVEEWPSPMPHQEVYLAALDVQAGHAMSELATLMQNEQLATEAKTAATTGEQKLAAYRQADGFYAFSRNADSTFDRTKSIFPSVAWWSNPKGLAGSDSMFDSWASSAFSVDWGIRSVPSDSAIYDPISYHHGSMWPLYTGWVALAEFRAGRSLQAIERTRQTLALYDLQDLGATTEVLSGEFLQPLSRSSTHQLWSSAMAIAPVVRGLLGLQPDALRHALQVEPHLPAEWNKLSAEHVQVGPDAFDLTMTRDHEVLQIEAASKTPTVLCLSQAQPANECKAPAALVHRLSIPLPPIEVSFPTKLPFEGDRSTALHVLHQAEGPNDLSLSLEAPAGSTQTLLVLKNRASAKLRVEGGELNGDTLTVRFPAGSGYSLQETELRW</sequence>
<dbReference type="EMBL" id="RDSM01000004">
    <property type="protein sequence ID" value="RXH54348.1"/>
    <property type="molecule type" value="Genomic_DNA"/>
</dbReference>
<name>A0A4Q0SXJ7_9BACT</name>
<gene>
    <name evidence="1" type="ORF">GRAN_4644</name>
</gene>
<reference evidence="2" key="2">
    <citation type="submission" date="2019-02" db="EMBL/GenBank/DDBJ databases">
        <title>Granulicella sibirica sp. nov., a psychrotolerant acidobacterium isolated from an organic soil layer in forested tundra, West Siberia.</title>
        <authorList>
            <person name="Oshkin I.Y."/>
            <person name="Kulichevskaya I.S."/>
            <person name="Rijpstra W.I.C."/>
            <person name="Sinninghe Damste J.S."/>
            <person name="Rakitin A.L."/>
            <person name="Ravin N.V."/>
            <person name="Dedysh S.N."/>
        </authorList>
    </citation>
    <scope>NUCLEOTIDE SEQUENCE [LARGE SCALE GENOMIC DNA]</scope>
    <source>
        <strain evidence="2">AF10</strain>
    </source>
</reference>
<protein>
    <submittedName>
        <fullName evidence="1">Glycogen debranching enzyme</fullName>
    </submittedName>
</protein>
<comment type="caution">
    <text evidence="1">The sequence shown here is derived from an EMBL/GenBank/DDBJ whole genome shotgun (WGS) entry which is preliminary data.</text>
</comment>
<dbReference type="InterPro" id="IPR008928">
    <property type="entry name" value="6-hairpin_glycosidase_sf"/>
</dbReference>
<evidence type="ECO:0000313" key="1">
    <source>
        <dbReference type="EMBL" id="RXH54348.1"/>
    </source>
</evidence>
<dbReference type="Gene3D" id="1.50.10.10">
    <property type="match status" value="1"/>
</dbReference>
<dbReference type="InterPro" id="IPR012341">
    <property type="entry name" value="6hp_glycosidase-like_sf"/>
</dbReference>
<reference evidence="1 2" key="1">
    <citation type="submission" date="2018-11" db="EMBL/GenBank/DDBJ databases">
        <authorList>
            <person name="Mardanov A.V."/>
            <person name="Ravin N.V."/>
            <person name="Dedysh S.N."/>
        </authorList>
    </citation>
    <scope>NUCLEOTIDE SEQUENCE [LARGE SCALE GENOMIC DNA]</scope>
    <source>
        <strain evidence="1 2">AF10</strain>
    </source>
</reference>
<evidence type="ECO:0000313" key="2">
    <source>
        <dbReference type="Proteomes" id="UP000289437"/>
    </source>
</evidence>
<keyword evidence="2" id="KW-1185">Reference proteome</keyword>
<dbReference type="GO" id="GO:0005975">
    <property type="term" value="P:carbohydrate metabolic process"/>
    <property type="evidence" value="ECO:0007669"/>
    <property type="project" value="InterPro"/>
</dbReference>
<dbReference type="SUPFAM" id="SSF48208">
    <property type="entry name" value="Six-hairpin glycosidases"/>
    <property type="match status" value="1"/>
</dbReference>
<organism evidence="1 2">
    <name type="scientific">Granulicella sibirica</name>
    <dbReference type="NCBI Taxonomy" id="2479048"/>
    <lineage>
        <taxon>Bacteria</taxon>
        <taxon>Pseudomonadati</taxon>
        <taxon>Acidobacteriota</taxon>
        <taxon>Terriglobia</taxon>
        <taxon>Terriglobales</taxon>
        <taxon>Acidobacteriaceae</taxon>
        <taxon>Granulicella</taxon>
    </lineage>
</organism>
<dbReference type="RefSeq" id="WP_128915248.1">
    <property type="nucleotide sequence ID" value="NZ_RDSM01000004.1"/>
</dbReference>
<accession>A0A4Q0SXJ7</accession>
<dbReference type="Proteomes" id="UP000289437">
    <property type="component" value="Unassembled WGS sequence"/>
</dbReference>